<organism evidence="6 7">
    <name type="scientific">Cyclostephanos tholiformis</name>
    <dbReference type="NCBI Taxonomy" id="382380"/>
    <lineage>
        <taxon>Eukaryota</taxon>
        <taxon>Sar</taxon>
        <taxon>Stramenopiles</taxon>
        <taxon>Ochrophyta</taxon>
        <taxon>Bacillariophyta</taxon>
        <taxon>Coscinodiscophyceae</taxon>
        <taxon>Thalassiosirophycidae</taxon>
        <taxon>Stephanodiscales</taxon>
        <taxon>Stephanodiscaceae</taxon>
        <taxon>Cyclostephanos</taxon>
    </lineage>
</organism>
<evidence type="ECO:0000313" key="6">
    <source>
        <dbReference type="EMBL" id="KAL3823023.1"/>
    </source>
</evidence>
<comment type="caution">
    <text evidence="6">The sequence shown here is derived from an EMBL/GenBank/DDBJ whole genome shotgun (WGS) entry which is preliminary data.</text>
</comment>
<sequence length="424" mass="46878">MAHASYVIAAISNSGHAPETSYRQLQNAAACPAAPYGEMFKLEVPSLMVGTLDSLMNLSDDLGKTDSVIEGIVRKVEKTANELAGKKATELTVGGVPSTRYVQQFAWDYAKFPNRRPLKELVSLIAGGVSAIDEELKQLSTSYGDKQVSLQDARRKKGGNLMTVDLNDVLDDKIVGGLTIHDTEYLKTVFVAVSKSQREVFEREIYNIGGELVGYGGPDWSGNPSGLGKSQNFGSQVDRHVKKGSPVVPGSLEKVTEDSDSVLYTITVLRSMYEAGYYDGGEFVAGTQINLLEAFAKVLREKRYSVRENFTYDPAQQGKGAMVLEQLQVEVDNMRSGLTRWCKTHYGEAFVAWMHIKVIRVFVESVLRYGLPVDFTAVLYKVSSGKEAMLVDALDKTFGEKKGKEEDIEDDEEYHDFVLIKFDP</sequence>
<dbReference type="AlphaFoldDB" id="A0ABD3SF71"/>
<dbReference type="Proteomes" id="UP001530377">
    <property type="component" value="Unassembled WGS sequence"/>
</dbReference>
<evidence type="ECO:0000313" key="7">
    <source>
        <dbReference type="Proteomes" id="UP001530377"/>
    </source>
</evidence>
<comment type="similarity">
    <text evidence="1 5">Belongs to the V-ATPase C subunit family.</text>
</comment>
<dbReference type="InterPro" id="IPR004907">
    <property type="entry name" value="ATPase_V1-cplx_csu"/>
</dbReference>
<dbReference type="CDD" id="cd14785">
    <property type="entry name" value="V-ATPase_C"/>
    <property type="match status" value="1"/>
</dbReference>
<dbReference type="InterPro" id="IPR036132">
    <property type="entry name" value="Vac_ATP_synth_c_sf"/>
</dbReference>
<dbReference type="Pfam" id="PF03223">
    <property type="entry name" value="V-ATPase_C"/>
    <property type="match status" value="1"/>
</dbReference>
<evidence type="ECO:0000256" key="2">
    <source>
        <dbReference type="ARBA" id="ARBA00022448"/>
    </source>
</evidence>
<dbReference type="PANTHER" id="PTHR10137:SF0">
    <property type="entry name" value="V-TYPE PROTON ATPASE SUBUNIT C"/>
    <property type="match status" value="1"/>
</dbReference>
<comment type="subunit">
    <text evidence="5">V-ATPase is a heteromultimeric enzyme composed of a peripheral catalytic V1 complex (components A to H) attached to an integral membrane V0 proton pore complex.</text>
</comment>
<keyword evidence="4 5" id="KW-0406">Ion transport</keyword>
<evidence type="ECO:0000256" key="5">
    <source>
        <dbReference type="RuleBase" id="RU364010"/>
    </source>
</evidence>
<dbReference type="PANTHER" id="PTHR10137">
    <property type="entry name" value="V-TYPE PROTON ATPASE SUBUNIT C"/>
    <property type="match status" value="1"/>
</dbReference>
<protein>
    <recommendedName>
        <fullName evidence="5">V-type proton ATPase subunit C</fullName>
    </recommendedName>
</protein>
<evidence type="ECO:0000256" key="1">
    <source>
        <dbReference type="ARBA" id="ARBA00006138"/>
    </source>
</evidence>
<keyword evidence="7" id="KW-1185">Reference proteome</keyword>
<name>A0ABD3SF71_9STRA</name>
<dbReference type="Gene3D" id="1.20.1460.10">
    <property type="entry name" value="subunit c (vma5p) of the yeast v-atpase, domain 2"/>
    <property type="match status" value="2"/>
</dbReference>
<comment type="function">
    <text evidence="5">Subunit of the V1 complex of vacuolar(H+)-ATPase (V-ATPase), a multisubunit enzyme composed of a peripheral complex (V1) that hydrolyzes ATP and a membrane integral complex (V0) that translocates protons. V-ATPase is responsible for acidifying and maintaining the pH of intracellular compartments and in some cell types, is targeted to the plasma membrane, where it is responsible for acidifying the extracellular environment. Subunit C is necessary for the assembly of the catalytic sector of the enzyme and is likely to have a specific function in its catalytic activity.</text>
</comment>
<dbReference type="EMBL" id="JALLPB020000048">
    <property type="protein sequence ID" value="KAL3823023.1"/>
    <property type="molecule type" value="Genomic_DNA"/>
</dbReference>
<keyword evidence="2 5" id="KW-0813">Transport</keyword>
<dbReference type="GO" id="GO:1902600">
    <property type="term" value="P:proton transmembrane transport"/>
    <property type="evidence" value="ECO:0007669"/>
    <property type="project" value="UniProtKB-KW"/>
</dbReference>
<gene>
    <name evidence="6" type="ORF">ACHAXA_005211</name>
</gene>
<proteinExistence type="inferred from homology"/>
<reference evidence="6 7" key="1">
    <citation type="submission" date="2024-10" db="EMBL/GenBank/DDBJ databases">
        <title>Updated reference genomes for cyclostephanoid diatoms.</title>
        <authorList>
            <person name="Roberts W.R."/>
            <person name="Alverson A.J."/>
        </authorList>
    </citation>
    <scope>NUCLEOTIDE SEQUENCE [LARGE SCALE GENOMIC DNA]</scope>
    <source>
        <strain evidence="6 7">AJA228-03</strain>
    </source>
</reference>
<dbReference type="SUPFAM" id="SSF118203">
    <property type="entry name" value="Vacuolar ATP synthase subunit C"/>
    <property type="match status" value="1"/>
</dbReference>
<evidence type="ECO:0000256" key="3">
    <source>
        <dbReference type="ARBA" id="ARBA00022781"/>
    </source>
</evidence>
<accession>A0ABD3SF71</accession>
<keyword evidence="3 5" id="KW-0375">Hydrogen ion transport</keyword>
<evidence type="ECO:0000256" key="4">
    <source>
        <dbReference type="ARBA" id="ARBA00023065"/>
    </source>
</evidence>